<name>A0A7I9Y3S3_9MYCO</name>
<dbReference type="AlphaFoldDB" id="A0A7I9Y3S3"/>
<sequence length="93" mass="10848">MSTYFRTDLDVDTQLHGSDTNSSFDLGFGVVHRYCRKTPYTGERVFVILGALDNKEFGFIVGDHQRNRTFLRRPHHNAFREQLYATLSLWLPP</sequence>
<dbReference type="Proteomes" id="UP000465361">
    <property type="component" value="Unassembled WGS sequence"/>
</dbReference>
<proteinExistence type="predicted"/>
<gene>
    <name evidence="1" type="ORF">MBOT_40660</name>
</gene>
<keyword evidence="2" id="KW-1185">Reference proteome</keyword>
<accession>A0A7I9Y3S3</accession>
<evidence type="ECO:0000313" key="1">
    <source>
        <dbReference type="EMBL" id="GFG76701.1"/>
    </source>
</evidence>
<organism evidence="1 2">
    <name type="scientific">Mycobacterium botniense</name>
    <dbReference type="NCBI Taxonomy" id="84962"/>
    <lineage>
        <taxon>Bacteria</taxon>
        <taxon>Bacillati</taxon>
        <taxon>Actinomycetota</taxon>
        <taxon>Actinomycetes</taxon>
        <taxon>Mycobacteriales</taxon>
        <taxon>Mycobacteriaceae</taxon>
        <taxon>Mycobacterium</taxon>
    </lineage>
</organism>
<protein>
    <submittedName>
        <fullName evidence="1">Uncharacterized protein</fullName>
    </submittedName>
</protein>
<reference evidence="1 2" key="1">
    <citation type="journal article" date="2019" name="Emerg. Microbes Infect.">
        <title>Comprehensive subspecies identification of 175 nontuberculous mycobacteria species based on 7547 genomic profiles.</title>
        <authorList>
            <person name="Matsumoto Y."/>
            <person name="Kinjo T."/>
            <person name="Motooka D."/>
            <person name="Nabeya D."/>
            <person name="Jung N."/>
            <person name="Uechi K."/>
            <person name="Horii T."/>
            <person name="Iida T."/>
            <person name="Fujita J."/>
            <person name="Nakamura S."/>
        </authorList>
    </citation>
    <scope>NUCLEOTIDE SEQUENCE [LARGE SCALE GENOMIC DNA]</scope>
    <source>
        <strain evidence="1 2">JCM 17322</strain>
    </source>
</reference>
<dbReference type="EMBL" id="BLKW01000004">
    <property type="protein sequence ID" value="GFG76701.1"/>
    <property type="molecule type" value="Genomic_DNA"/>
</dbReference>
<evidence type="ECO:0000313" key="2">
    <source>
        <dbReference type="Proteomes" id="UP000465361"/>
    </source>
</evidence>
<comment type="caution">
    <text evidence="1">The sequence shown here is derived from an EMBL/GenBank/DDBJ whole genome shotgun (WGS) entry which is preliminary data.</text>
</comment>